<name>A0A944M8P7_9GAMM</name>
<proteinExistence type="predicted"/>
<dbReference type="SUPFAM" id="SSF158682">
    <property type="entry name" value="TerB-like"/>
    <property type="match status" value="1"/>
</dbReference>
<gene>
    <name evidence="1" type="ORF">KME65_07710</name>
</gene>
<evidence type="ECO:0000313" key="2">
    <source>
        <dbReference type="Proteomes" id="UP000770889"/>
    </source>
</evidence>
<comment type="caution">
    <text evidence="1">The sequence shown here is derived from an EMBL/GenBank/DDBJ whole genome shotgun (WGS) entry which is preliminary data.</text>
</comment>
<protein>
    <recommendedName>
        <fullName evidence="3">Tellurite resistance protein TerB</fullName>
    </recommendedName>
</protein>
<dbReference type="AlphaFoldDB" id="A0A944M8P7"/>
<dbReference type="EMBL" id="JAHHGM010000005">
    <property type="protein sequence ID" value="MBT2988837.1"/>
    <property type="molecule type" value="Genomic_DNA"/>
</dbReference>
<organism evidence="1 2">
    <name type="scientific">Candidatus Thiodiazotropha taylori</name>
    <dbReference type="NCBI Taxonomy" id="2792791"/>
    <lineage>
        <taxon>Bacteria</taxon>
        <taxon>Pseudomonadati</taxon>
        <taxon>Pseudomonadota</taxon>
        <taxon>Gammaproteobacteria</taxon>
        <taxon>Chromatiales</taxon>
        <taxon>Sedimenticolaceae</taxon>
        <taxon>Candidatus Thiodiazotropha</taxon>
    </lineage>
</organism>
<reference evidence="1 2" key="1">
    <citation type="submission" date="2021-05" db="EMBL/GenBank/DDBJ databases">
        <title>Genetic and Functional Diversity in Clade A Lucinid endosymbionts from the Bahamas.</title>
        <authorList>
            <person name="Giani N.M."/>
            <person name="Engel A.S."/>
            <person name="Campbell B.J."/>
        </authorList>
    </citation>
    <scope>NUCLEOTIDE SEQUENCE [LARGE SCALE GENOMIC DNA]</scope>
    <source>
        <strain evidence="1">LUC16012Gg_MoonRockCtena</strain>
    </source>
</reference>
<evidence type="ECO:0008006" key="3">
    <source>
        <dbReference type="Google" id="ProtNLM"/>
    </source>
</evidence>
<sequence>MDDIEFKRLLFKVAFCSMACDGHIDDREVGEMRAMDKNTSYFDAIDLSDELSELVEELHSKGVKVIEELFDVLGSHDLNPIQELLVLEVALRIIYSDERHDENELRFIHLLRSKLKLHDSLIHDRFGDLDVLHVNQYTTSVDVPNVERQFLEELALPEFSDIEAIDIKGLAERGNASTDKY</sequence>
<evidence type="ECO:0000313" key="1">
    <source>
        <dbReference type="EMBL" id="MBT2988837.1"/>
    </source>
</evidence>
<dbReference type="InterPro" id="IPR029024">
    <property type="entry name" value="TerB-like"/>
</dbReference>
<accession>A0A944M8P7</accession>
<dbReference type="Gene3D" id="1.10.3680.10">
    <property type="entry name" value="TerB-like"/>
    <property type="match status" value="1"/>
</dbReference>
<dbReference type="Proteomes" id="UP000770889">
    <property type="component" value="Unassembled WGS sequence"/>
</dbReference>